<keyword evidence="6" id="KW-0408">Iron</keyword>
<dbReference type="InterPro" id="IPR017896">
    <property type="entry name" value="4Fe4S_Fe-S-bd"/>
</dbReference>
<dbReference type="SUPFAM" id="SSF46689">
    <property type="entry name" value="Homeodomain-like"/>
    <property type="match status" value="1"/>
</dbReference>
<dbReference type="AlphaFoldDB" id="A0A485BZY9"/>
<dbReference type="Gene3D" id="1.10.10.10">
    <property type="entry name" value="Winged helix-like DNA-binding domain superfamily/Winged helix DNA-binding domain"/>
    <property type="match status" value="1"/>
</dbReference>
<dbReference type="PANTHER" id="PTHR30514">
    <property type="entry name" value="GLUCOKINASE"/>
    <property type="match status" value="1"/>
</dbReference>
<dbReference type="GO" id="GO:0003677">
    <property type="term" value="F:DNA binding"/>
    <property type="evidence" value="ECO:0007669"/>
    <property type="project" value="UniProtKB-KW"/>
</dbReference>
<dbReference type="FunFam" id="3.30.70.20:FF:000045">
    <property type="entry name" value="Ferredoxin, 4Fe-4S"/>
    <property type="match status" value="1"/>
</dbReference>
<dbReference type="SUPFAM" id="SSF54862">
    <property type="entry name" value="4Fe-4S ferredoxins"/>
    <property type="match status" value="1"/>
</dbReference>
<dbReference type="Pfam" id="PF01380">
    <property type="entry name" value="SIS"/>
    <property type="match status" value="1"/>
</dbReference>
<dbReference type="GO" id="GO:0003700">
    <property type="term" value="F:DNA-binding transcription factor activity"/>
    <property type="evidence" value="ECO:0007669"/>
    <property type="project" value="InterPro"/>
</dbReference>
<evidence type="ECO:0000256" key="9">
    <source>
        <dbReference type="ARBA" id="ARBA00023125"/>
    </source>
</evidence>
<dbReference type="PROSITE" id="PS00198">
    <property type="entry name" value="4FE4S_FER_1"/>
    <property type="match status" value="1"/>
</dbReference>
<sequence length="371" mass="40218">MNCLIRIRQRYPSLAASDKKLADFILAQPDQTRHLSSQQLAGEAGVSQSSVVKFAQKMGFKGFPALKLALSEALASAPAPQSVPVHNQIRGDDPLRLVGEKLIKDNVAAMHASLDVNSEEKLLEAVALLRNARRVIITGIGASGLVARNFSWKLMKIGINAVAEQDMHALLATVQAMSSDDLLLAISYSGERREINMAAGEALRVGLSDPGDHWLHPQRPATAGHAVPVYYRRRTGDPQRGDLLHQRADDAHRSAVYGAGSTGSGTCAGANPPQRSAGEKTGVSRKWAYNARPVCVVSENFLMALLITKKCINCDMCEPECPNEAISMGDSIYEINSDRCTECVGHYETPTCQKVCPIPNTILKRPGTRRK</sequence>
<dbReference type="Gene3D" id="3.30.70.20">
    <property type="match status" value="1"/>
</dbReference>
<keyword evidence="9" id="KW-0238">DNA-binding</keyword>
<keyword evidence="5" id="KW-0249">Electron transport</keyword>
<dbReference type="Proteomes" id="UP000345637">
    <property type="component" value="Unassembled WGS sequence"/>
</dbReference>
<dbReference type="Pfam" id="PF01418">
    <property type="entry name" value="HTH_6"/>
    <property type="match status" value="1"/>
</dbReference>
<dbReference type="InterPro" id="IPR001347">
    <property type="entry name" value="SIS_dom"/>
</dbReference>
<dbReference type="InterPro" id="IPR035472">
    <property type="entry name" value="RpiR-like_SIS"/>
</dbReference>
<dbReference type="InterPro" id="IPR047640">
    <property type="entry name" value="RpiR-like"/>
</dbReference>
<dbReference type="Pfam" id="PF00037">
    <property type="entry name" value="Fer4"/>
    <property type="match status" value="1"/>
</dbReference>
<evidence type="ECO:0000256" key="11">
    <source>
        <dbReference type="SAM" id="MobiDB-lite"/>
    </source>
</evidence>
<dbReference type="Gene3D" id="3.40.50.10490">
    <property type="entry name" value="Glucose-6-phosphate isomerase like protein, domain 1"/>
    <property type="match status" value="1"/>
</dbReference>
<keyword evidence="4" id="KW-0479">Metal-binding</keyword>
<keyword evidence="10" id="KW-0804">Transcription</keyword>
<feature type="domain" description="SIS" evidence="14">
    <location>
        <begin position="125"/>
        <end position="206"/>
    </location>
</feature>
<dbReference type="GO" id="GO:0046872">
    <property type="term" value="F:metal ion binding"/>
    <property type="evidence" value="ECO:0007669"/>
    <property type="project" value="UniProtKB-KW"/>
</dbReference>
<dbReference type="NCBIfam" id="NF033683">
    <property type="entry name" value="di_4Fe-4S_YfhL"/>
    <property type="match status" value="1"/>
</dbReference>
<dbReference type="EMBL" id="CAADJE010000025">
    <property type="protein sequence ID" value="VFS78113.1"/>
    <property type="molecule type" value="Genomic_DNA"/>
</dbReference>
<comment type="cofactor">
    <cofactor evidence="1">
        <name>[4Fe-4S] cluster</name>
        <dbReference type="ChEBI" id="CHEBI:49883"/>
    </cofactor>
</comment>
<keyword evidence="7" id="KW-0411">Iron-sulfur</keyword>
<dbReference type="GO" id="GO:0097367">
    <property type="term" value="F:carbohydrate derivative binding"/>
    <property type="evidence" value="ECO:0007669"/>
    <property type="project" value="InterPro"/>
</dbReference>
<evidence type="ECO:0000313" key="16">
    <source>
        <dbReference type="Proteomes" id="UP000345637"/>
    </source>
</evidence>
<feature type="region of interest" description="Disordered" evidence="11">
    <location>
        <begin position="260"/>
        <end position="279"/>
    </location>
</feature>
<dbReference type="PANTHER" id="PTHR30514:SF17">
    <property type="entry name" value="HTH-TYPE TRANSCRIPTIONAL REGULATOR MURR"/>
    <property type="match status" value="1"/>
</dbReference>
<organism evidence="15 16">
    <name type="scientific">Raoultella planticola</name>
    <name type="common">Klebsiella planticola</name>
    <dbReference type="NCBI Taxonomy" id="575"/>
    <lineage>
        <taxon>Bacteria</taxon>
        <taxon>Pseudomonadati</taxon>
        <taxon>Pseudomonadota</taxon>
        <taxon>Gammaproteobacteria</taxon>
        <taxon>Enterobacterales</taxon>
        <taxon>Enterobacteriaceae</taxon>
        <taxon>Klebsiella/Raoultella group</taxon>
        <taxon>Raoultella</taxon>
    </lineage>
</organism>
<keyword evidence="2" id="KW-0813">Transport</keyword>
<evidence type="ECO:0000256" key="1">
    <source>
        <dbReference type="ARBA" id="ARBA00001966"/>
    </source>
</evidence>
<dbReference type="InterPro" id="IPR046348">
    <property type="entry name" value="SIS_dom_sf"/>
</dbReference>
<feature type="domain" description="HTH rpiR-type" evidence="12">
    <location>
        <begin position="1"/>
        <end position="77"/>
    </location>
</feature>
<dbReference type="PROSITE" id="PS51464">
    <property type="entry name" value="SIS"/>
    <property type="match status" value="1"/>
</dbReference>
<dbReference type="PROSITE" id="PS51379">
    <property type="entry name" value="4FE4S_FER_2"/>
    <property type="match status" value="1"/>
</dbReference>
<accession>A0A485BZY9</accession>
<protein>
    <submittedName>
        <fullName evidence="15">Uncharacterized ferredoxin-like protein yfhL</fullName>
    </submittedName>
</protein>
<dbReference type="CDD" id="cd05013">
    <property type="entry name" value="SIS_RpiR"/>
    <property type="match status" value="1"/>
</dbReference>
<dbReference type="InterPro" id="IPR000281">
    <property type="entry name" value="HTH_RpiR"/>
</dbReference>
<evidence type="ECO:0000259" key="13">
    <source>
        <dbReference type="PROSITE" id="PS51379"/>
    </source>
</evidence>
<dbReference type="InterPro" id="IPR047927">
    <property type="entry name" value="YfhL-like"/>
</dbReference>
<dbReference type="InterPro" id="IPR009057">
    <property type="entry name" value="Homeodomain-like_sf"/>
</dbReference>
<dbReference type="FunFam" id="1.10.10.10:FF:000060">
    <property type="entry name" value="DNA-binding transcriptional regulator HexR"/>
    <property type="match status" value="1"/>
</dbReference>
<keyword evidence="3" id="KW-0004">4Fe-4S</keyword>
<evidence type="ECO:0000256" key="7">
    <source>
        <dbReference type="ARBA" id="ARBA00023014"/>
    </source>
</evidence>
<dbReference type="GO" id="GO:0051539">
    <property type="term" value="F:4 iron, 4 sulfur cluster binding"/>
    <property type="evidence" value="ECO:0007669"/>
    <property type="project" value="UniProtKB-KW"/>
</dbReference>
<evidence type="ECO:0000256" key="4">
    <source>
        <dbReference type="ARBA" id="ARBA00022723"/>
    </source>
</evidence>
<name>A0A485BZY9_RAOPL</name>
<proteinExistence type="predicted"/>
<dbReference type="InterPro" id="IPR036388">
    <property type="entry name" value="WH-like_DNA-bd_sf"/>
</dbReference>
<evidence type="ECO:0000256" key="6">
    <source>
        <dbReference type="ARBA" id="ARBA00023004"/>
    </source>
</evidence>
<dbReference type="PROSITE" id="PS51071">
    <property type="entry name" value="HTH_RPIR"/>
    <property type="match status" value="1"/>
</dbReference>
<keyword evidence="8" id="KW-0805">Transcription regulation</keyword>
<evidence type="ECO:0000256" key="5">
    <source>
        <dbReference type="ARBA" id="ARBA00022982"/>
    </source>
</evidence>
<evidence type="ECO:0000256" key="2">
    <source>
        <dbReference type="ARBA" id="ARBA00022448"/>
    </source>
</evidence>
<evidence type="ECO:0000256" key="10">
    <source>
        <dbReference type="ARBA" id="ARBA00023163"/>
    </source>
</evidence>
<dbReference type="SUPFAM" id="SSF53697">
    <property type="entry name" value="SIS domain"/>
    <property type="match status" value="1"/>
</dbReference>
<dbReference type="GO" id="GO:1901135">
    <property type="term" value="P:carbohydrate derivative metabolic process"/>
    <property type="evidence" value="ECO:0007669"/>
    <property type="project" value="InterPro"/>
</dbReference>
<feature type="domain" description="4Fe-4S ferredoxin-type" evidence="13">
    <location>
        <begin position="302"/>
        <end position="331"/>
    </location>
</feature>
<gene>
    <name evidence="15" type="primary">yfhL</name>
    <name evidence="15" type="ORF">NCTC12998_05115</name>
</gene>
<evidence type="ECO:0000256" key="3">
    <source>
        <dbReference type="ARBA" id="ARBA00022485"/>
    </source>
</evidence>
<evidence type="ECO:0000259" key="12">
    <source>
        <dbReference type="PROSITE" id="PS51071"/>
    </source>
</evidence>
<evidence type="ECO:0000259" key="14">
    <source>
        <dbReference type="PROSITE" id="PS51464"/>
    </source>
</evidence>
<evidence type="ECO:0000256" key="8">
    <source>
        <dbReference type="ARBA" id="ARBA00023015"/>
    </source>
</evidence>
<dbReference type="NCBIfam" id="NF008590">
    <property type="entry name" value="PRK11557.1"/>
    <property type="match status" value="1"/>
</dbReference>
<reference evidence="15 16" key="1">
    <citation type="submission" date="2019-03" db="EMBL/GenBank/DDBJ databases">
        <authorList>
            <consortium name="Pathogen Informatics"/>
        </authorList>
    </citation>
    <scope>NUCLEOTIDE SEQUENCE [LARGE SCALE GENOMIC DNA]</scope>
    <source>
        <strain evidence="15 16">NCTC12998</strain>
    </source>
</reference>
<dbReference type="InterPro" id="IPR017900">
    <property type="entry name" value="4Fe4S_Fe_S_CS"/>
</dbReference>
<evidence type="ECO:0000313" key="15">
    <source>
        <dbReference type="EMBL" id="VFS78113.1"/>
    </source>
</evidence>